<evidence type="ECO:0000259" key="1">
    <source>
        <dbReference type="Pfam" id="PF21814"/>
    </source>
</evidence>
<dbReference type="Proteomes" id="UP001597267">
    <property type="component" value="Unassembled WGS sequence"/>
</dbReference>
<comment type="caution">
    <text evidence="2">The sequence shown here is derived from an EMBL/GenBank/DDBJ whole genome shotgun (WGS) entry which is preliminary data.</text>
</comment>
<evidence type="ECO:0000313" key="2">
    <source>
        <dbReference type="EMBL" id="MFD1670931.1"/>
    </source>
</evidence>
<evidence type="ECO:0000313" key="3">
    <source>
        <dbReference type="Proteomes" id="UP001597267"/>
    </source>
</evidence>
<sequence length="216" mass="24949">MLEGWEHRHRWSRDPITGKGANGKYQTFVEWKKENVTPEALKQLKINRNKKQDGEILKEYKSVIGKNTPSNLAEFQKLKYNGGRDWQLTKLDYQRRKSLIDNPDLKLPNAGKASIDNRKFTEYLFGGSNEKGLIKGRLITNKLGYSLDNYGSLKNEILKRATEYPSLLKYTDAHGSRYEQKMIMYGPENKPVNIIAGWNVENGKTHMSTILIKEVK</sequence>
<dbReference type="RefSeq" id="WP_125714033.1">
    <property type="nucleotide sequence ID" value="NZ_JBHTOP010000003.1"/>
</dbReference>
<dbReference type="Pfam" id="PF21814">
    <property type="entry name" value="DUF6883"/>
    <property type="match status" value="1"/>
</dbReference>
<accession>A0ABW4J3G9</accession>
<dbReference type="EMBL" id="JBHTOP010000003">
    <property type="protein sequence ID" value="MFD1670931.1"/>
    <property type="molecule type" value="Genomic_DNA"/>
</dbReference>
<keyword evidence="3" id="KW-1185">Reference proteome</keyword>
<gene>
    <name evidence="2" type="ORF">ACFQ5M_02335</name>
</gene>
<name>A0ABW4J3G9_9LACO</name>
<protein>
    <submittedName>
        <fullName evidence="2">DUF6883 domain-containing protein</fullName>
    </submittedName>
</protein>
<organism evidence="2 3">
    <name type="scientific">Agrilactobacillus yilanensis</name>
    <dbReference type="NCBI Taxonomy" id="2485997"/>
    <lineage>
        <taxon>Bacteria</taxon>
        <taxon>Bacillati</taxon>
        <taxon>Bacillota</taxon>
        <taxon>Bacilli</taxon>
        <taxon>Lactobacillales</taxon>
        <taxon>Lactobacillaceae</taxon>
        <taxon>Agrilactobacillus</taxon>
    </lineage>
</organism>
<reference evidence="3" key="1">
    <citation type="journal article" date="2019" name="Int. J. Syst. Evol. Microbiol.">
        <title>The Global Catalogue of Microorganisms (GCM) 10K type strain sequencing project: providing services to taxonomists for standard genome sequencing and annotation.</title>
        <authorList>
            <consortium name="The Broad Institute Genomics Platform"/>
            <consortium name="The Broad Institute Genome Sequencing Center for Infectious Disease"/>
            <person name="Wu L."/>
            <person name="Ma J."/>
        </authorList>
    </citation>
    <scope>NUCLEOTIDE SEQUENCE [LARGE SCALE GENOMIC DNA]</scope>
    <source>
        <strain evidence="3">CCM 8896</strain>
    </source>
</reference>
<proteinExistence type="predicted"/>
<feature type="domain" description="DUF6883" evidence="1">
    <location>
        <begin position="106"/>
        <end position="206"/>
    </location>
</feature>
<dbReference type="InterPro" id="IPR049250">
    <property type="entry name" value="DUF6883"/>
</dbReference>